<protein>
    <submittedName>
        <fullName evidence="1">Uncharacterized protein</fullName>
    </submittedName>
</protein>
<evidence type="ECO:0000313" key="2">
    <source>
        <dbReference type="Proteomes" id="UP000829194"/>
    </source>
</evidence>
<name>A0ABY3XAP7_9GAMM</name>
<gene>
    <name evidence="1" type="ORF">MOV92_21695</name>
</gene>
<dbReference type="Pfam" id="PF22000">
    <property type="entry name" value="DUF6929"/>
    <property type="match status" value="1"/>
</dbReference>
<dbReference type="EMBL" id="CP093547">
    <property type="protein sequence ID" value="UNP29050.1"/>
    <property type="molecule type" value="Genomic_DNA"/>
</dbReference>
<sequence length="313" mass="33047">MIDLQPLRELRFAAGRALPDRLSAASGIVAAGEFLYVIADDELYLGVFDLAGQRDGEWLRIFDGELPEQAAARKASKPDLEALVRLPAFSGYPHGALLALPSGSKPNRRTGVLLGLDDAGALRGEPRRVDLSALYAPLQRGLPALNLEGAVVCAQELVLLQRASGDHPHNALIRFPLASLLHALGADGEPRLPELPANVQRVELPRIEGVALGFTDAAALADGRLVFSAVAENVHDTYNDGPCVGAAVGIVALDGQLQHLDFVRPVRKIEGIAAQHDGAFIDLLLATDADDRGAAGVLYSARLALAEPAGLAR</sequence>
<organism evidence="1 2">
    <name type="scientific">Lysobacter gummosus</name>
    <dbReference type="NCBI Taxonomy" id="262324"/>
    <lineage>
        <taxon>Bacteria</taxon>
        <taxon>Pseudomonadati</taxon>
        <taxon>Pseudomonadota</taxon>
        <taxon>Gammaproteobacteria</taxon>
        <taxon>Lysobacterales</taxon>
        <taxon>Lysobacteraceae</taxon>
        <taxon>Lysobacter</taxon>
    </lineage>
</organism>
<evidence type="ECO:0000313" key="1">
    <source>
        <dbReference type="EMBL" id="UNP29050.1"/>
    </source>
</evidence>
<dbReference type="RefSeq" id="WP_057944565.1">
    <property type="nucleotide sequence ID" value="NZ_CP011131.1"/>
</dbReference>
<dbReference type="InterPro" id="IPR053851">
    <property type="entry name" value="DUF6929"/>
</dbReference>
<accession>A0ABY3XAP7</accession>
<reference evidence="1 2" key="1">
    <citation type="submission" date="2022-03" db="EMBL/GenBank/DDBJ databases">
        <title>Complete genome sequence of Lysobacter capsici VKM B-2533 and Lysobacter gummosus 10.1.1, promising sources of lytic agents.</title>
        <authorList>
            <person name="Tarlachkov S.V."/>
            <person name="Kudryakova I.V."/>
            <person name="Afoshin A.S."/>
            <person name="Leontyevskaya E.A."/>
            <person name="Leontyevskaya N.V."/>
        </authorList>
    </citation>
    <scope>NUCLEOTIDE SEQUENCE [LARGE SCALE GENOMIC DNA]</scope>
    <source>
        <strain evidence="1 2">10.1.1</strain>
    </source>
</reference>
<keyword evidence="2" id="KW-1185">Reference proteome</keyword>
<dbReference type="Proteomes" id="UP000829194">
    <property type="component" value="Chromosome"/>
</dbReference>
<proteinExistence type="predicted"/>